<name>A0A2P2MMJ7_RHIMU</name>
<reference evidence="1" key="1">
    <citation type="submission" date="2018-02" db="EMBL/GenBank/DDBJ databases">
        <title>Rhizophora mucronata_Transcriptome.</title>
        <authorList>
            <person name="Meera S.P."/>
            <person name="Sreeshan A."/>
            <person name="Augustine A."/>
        </authorList>
    </citation>
    <scope>NUCLEOTIDE SEQUENCE</scope>
    <source>
        <tissue evidence="1">Leaf</tissue>
    </source>
</reference>
<organism evidence="1">
    <name type="scientific">Rhizophora mucronata</name>
    <name type="common">Asiatic mangrove</name>
    <dbReference type="NCBI Taxonomy" id="61149"/>
    <lineage>
        <taxon>Eukaryota</taxon>
        <taxon>Viridiplantae</taxon>
        <taxon>Streptophyta</taxon>
        <taxon>Embryophyta</taxon>
        <taxon>Tracheophyta</taxon>
        <taxon>Spermatophyta</taxon>
        <taxon>Magnoliopsida</taxon>
        <taxon>eudicotyledons</taxon>
        <taxon>Gunneridae</taxon>
        <taxon>Pentapetalae</taxon>
        <taxon>rosids</taxon>
        <taxon>fabids</taxon>
        <taxon>Malpighiales</taxon>
        <taxon>Rhizophoraceae</taxon>
        <taxon>Rhizophora</taxon>
    </lineage>
</organism>
<dbReference type="EMBL" id="GGEC01050981">
    <property type="protein sequence ID" value="MBX31465.1"/>
    <property type="molecule type" value="Transcribed_RNA"/>
</dbReference>
<proteinExistence type="predicted"/>
<sequence>MGICVVITEIGVANCF</sequence>
<evidence type="ECO:0000313" key="1">
    <source>
        <dbReference type="EMBL" id="MBX31465.1"/>
    </source>
</evidence>
<protein>
    <submittedName>
        <fullName evidence="1">Uncharacterized protein</fullName>
    </submittedName>
</protein>
<accession>A0A2P2MMJ7</accession>
<dbReference type="AlphaFoldDB" id="A0A2P2MMJ7"/>